<sequence>MPTTQDYSVQDYSVGWITAIECEYVVAQVFLDNEHERPSNLPPQDPNDYAFGKIGSHNVVIAVLPKGGYGTASAANVATAMTQSFPNIRIALMVGIGGGAPSLKHDIRLGDIVVGIPGNGESGVLQYDFGKTIQGKGFQPTGFTNQAPVVLRNAVNGLAARYKINGHGIHEAVNEDDPTIHYGLIASADRLMKDAKIRDQFVRHNDVLCFETEAAGLVNHFPCLVVRGICDYADSHKSDEWQGYAAMVAAAYAKDLLKRLAPNQVEQETKITVVLKAGDHHHHDNSRHKNMHIEFGGYNSGFQIGQNNGSITHGQSPPVWP</sequence>
<protein>
    <recommendedName>
        <fullName evidence="1">Nucleoside phosphorylase domain-containing protein</fullName>
    </recommendedName>
</protein>
<proteinExistence type="predicted"/>
<dbReference type="AlphaFoldDB" id="A0A9W9GXI5"/>
<accession>A0A9W9GXI5</accession>
<dbReference type="GO" id="GO:0003824">
    <property type="term" value="F:catalytic activity"/>
    <property type="evidence" value="ECO:0007669"/>
    <property type="project" value="InterPro"/>
</dbReference>
<evidence type="ECO:0000313" key="2">
    <source>
        <dbReference type="EMBL" id="KAJ5307358.1"/>
    </source>
</evidence>
<dbReference type="Pfam" id="PF01048">
    <property type="entry name" value="PNP_UDP_1"/>
    <property type="match status" value="1"/>
</dbReference>
<evidence type="ECO:0000259" key="1">
    <source>
        <dbReference type="Pfam" id="PF01048"/>
    </source>
</evidence>
<dbReference type="PANTHER" id="PTHR46082:SF11">
    <property type="entry name" value="AAA+ ATPASE DOMAIN-CONTAINING PROTEIN-RELATED"/>
    <property type="match status" value="1"/>
</dbReference>
<dbReference type="PANTHER" id="PTHR46082">
    <property type="entry name" value="ATP/GTP-BINDING PROTEIN-RELATED"/>
    <property type="match status" value="1"/>
</dbReference>
<keyword evidence="3" id="KW-1185">Reference proteome</keyword>
<dbReference type="Proteomes" id="UP001147746">
    <property type="component" value="Unassembled WGS sequence"/>
</dbReference>
<dbReference type="SUPFAM" id="SSF53167">
    <property type="entry name" value="Purine and uridine phosphorylases"/>
    <property type="match status" value="1"/>
</dbReference>
<dbReference type="EMBL" id="JAPZBO010000008">
    <property type="protein sequence ID" value="KAJ5307358.1"/>
    <property type="molecule type" value="Genomic_DNA"/>
</dbReference>
<dbReference type="InterPro" id="IPR035994">
    <property type="entry name" value="Nucleoside_phosphorylase_sf"/>
</dbReference>
<dbReference type="GO" id="GO:0009116">
    <property type="term" value="P:nucleoside metabolic process"/>
    <property type="evidence" value="ECO:0007669"/>
    <property type="project" value="InterPro"/>
</dbReference>
<reference evidence="2" key="2">
    <citation type="journal article" date="2023" name="IMA Fungus">
        <title>Comparative genomic study of the Penicillium genus elucidates a diverse pangenome and 15 lateral gene transfer events.</title>
        <authorList>
            <person name="Petersen C."/>
            <person name="Sorensen T."/>
            <person name="Nielsen M.R."/>
            <person name="Sondergaard T.E."/>
            <person name="Sorensen J.L."/>
            <person name="Fitzpatrick D.A."/>
            <person name="Frisvad J.C."/>
            <person name="Nielsen K.L."/>
        </authorList>
    </citation>
    <scope>NUCLEOTIDE SEQUENCE</scope>
    <source>
        <strain evidence="2">IBT 21472</strain>
    </source>
</reference>
<evidence type="ECO:0000313" key="3">
    <source>
        <dbReference type="Proteomes" id="UP001147746"/>
    </source>
</evidence>
<dbReference type="InterPro" id="IPR000845">
    <property type="entry name" value="Nucleoside_phosphorylase_d"/>
</dbReference>
<organism evidence="2 3">
    <name type="scientific">Penicillium atrosanguineum</name>
    <dbReference type="NCBI Taxonomy" id="1132637"/>
    <lineage>
        <taxon>Eukaryota</taxon>
        <taxon>Fungi</taxon>
        <taxon>Dikarya</taxon>
        <taxon>Ascomycota</taxon>
        <taxon>Pezizomycotina</taxon>
        <taxon>Eurotiomycetes</taxon>
        <taxon>Eurotiomycetidae</taxon>
        <taxon>Eurotiales</taxon>
        <taxon>Aspergillaceae</taxon>
        <taxon>Penicillium</taxon>
    </lineage>
</organism>
<comment type="caution">
    <text evidence="2">The sequence shown here is derived from an EMBL/GenBank/DDBJ whole genome shotgun (WGS) entry which is preliminary data.</text>
</comment>
<dbReference type="InterPro" id="IPR053137">
    <property type="entry name" value="NLR-like"/>
</dbReference>
<reference evidence="2" key="1">
    <citation type="submission" date="2022-12" db="EMBL/GenBank/DDBJ databases">
        <authorList>
            <person name="Petersen C."/>
        </authorList>
    </citation>
    <scope>NUCLEOTIDE SEQUENCE</scope>
    <source>
        <strain evidence="2">IBT 21472</strain>
    </source>
</reference>
<feature type="domain" description="Nucleoside phosphorylase" evidence="1">
    <location>
        <begin position="46"/>
        <end position="250"/>
    </location>
</feature>
<gene>
    <name evidence="2" type="ORF">N7476_008014</name>
</gene>
<name>A0A9W9GXI5_9EURO</name>
<dbReference type="Gene3D" id="3.40.50.1580">
    <property type="entry name" value="Nucleoside phosphorylase domain"/>
    <property type="match status" value="1"/>
</dbReference>